<proteinExistence type="predicted"/>
<dbReference type="EMBL" id="JACHJT010000001">
    <property type="protein sequence ID" value="MBB4931824.1"/>
    <property type="molecule type" value="Genomic_DNA"/>
</dbReference>
<dbReference type="RefSeq" id="WP_184578605.1">
    <property type="nucleotide sequence ID" value="NZ_JACHJT010000001.1"/>
</dbReference>
<sequence>MRNPTPCPHCPDGHTPPWRGTQPWLAHVRDLRDGDDQPLQIIVERSGHAHVAESDADWIYQVLNAAGPEAGGAQ</sequence>
<dbReference type="Proteomes" id="UP000523007">
    <property type="component" value="Unassembled WGS sequence"/>
</dbReference>
<reference evidence="1 2" key="1">
    <citation type="submission" date="2020-08" db="EMBL/GenBank/DDBJ databases">
        <title>Sequencing the genomes of 1000 actinobacteria strains.</title>
        <authorList>
            <person name="Klenk H.-P."/>
        </authorList>
    </citation>
    <scope>NUCLEOTIDE SEQUENCE [LARGE SCALE GENOMIC DNA]</scope>
    <source>
        <strain evidence="1 2">DSM 102030</strain>
    </source>
</reference>
<comment type="caution">
    <text evidence="1">The sequence shown here is derived from an EMBL/GenBank/DDBJ whole genome shotgun (WGS) entry which is preliminary data.</text>
</comment>
<protein>
    <submittedName>
        <fullName evidence="1">Uncharacterized protein</fullName>
    </submittedName>
</protein>
<keyword evidence="2" id="KW-1185">Reference proteome</keyword>
<name>A0A7W7RH05_9ACTN</name>
<evidence type="ECO:0000313" key="2">
    <source>
        <dbReference type="Proteomes" id="UP000523007"/>
    </source>
</evidence>
<organism evidence="1 2">
    <name type="scientific">Lipingzhangella halophila</name>
    <dbReference type="NCBI Taxonomy" id="1783352"/>
    <lineage>
        <taxon>Bacteria</taxon>
        <taxon>Bacillati</taxon>
        <taxon>Actinomycetota</taxon>
        <taxon>Actinomycetes</taxon>
        <taxon>Streptosporangiales</taxon>
        <taxon>Nocardiopsidaceae</taxon>
        <taxon>Lipingzhangella</taxon>
    </lineage>
</organism>
<gene>
    <name evidence="1" type="ORF">F4561_002644</name>
</gene>
<evidence type="ECO:0000313" key="1">
    <source>
        <dbReference type="EMBL" id="MBB4931824.1"/>
    </source>
</evidence>
<accession>A0A7W7RH05</accession>
<dbReference type="AlphaFoldDB" id="A0A7W7RH05"/>